<dbReference type="Proteomes" id="UP001059912">
    <property type="component" value="Chromosome 2"/>
</dbReference>
<dbReference type="AlphaFoldDB" id="A0AAE9SMW2"/>
<sequence>MSAYFLYNRFYVYPQELQIQAESMLVQMADREEWFDVPEVMARVEAHKAHLEIDANISSTSGKRAYSEGYITYSDHSRNVCKRVAFNFKINSLRSYSISDLHDCSLGEYY</sequence>
<reference evidence="1" key="1">
    <citation type="submission" date="2020-03" db="EMBL/GenBank/DDBJ databases">
        <title>Five strains of Vibrio campbellii isolated from Mariana Trench.</title>
        <authorList>
            <person name="Liang J."/>
            <person name="Zhang X.-H."/>
        </authorList>
    </citation>
    <scope>NUCLEOTIDE SEQUENCE</scope>
    <source>
        <strain evidence="2">LJC013</strain>
        <strain evidence="1">LJC014</strain>
    </source>
</reference>
<dbReference type="EMBL" id="CP050468">
    <property type="protein sequence ID" value="UTZ29301.1"/>
    <property type="molecule type" value="Genomic_DNA"/>
</dbReference>
<accession>A0AAE9SMW2</accession>
<dbReference type="EMBL" id="CP050471">
    <property type="protein sequence ID" value="UTZ34412.1"/>
    <property type="molecule type" value="Genomic_DNA"/>
</dbReference>
<keyword evidence="4" id="KW-1185">Reference proteome</keyword>
<evidence type="ECO:0000313" key="2">
    <source>
        <dbReference type="EMBL" id="UTZ34412.1"/>
    </source>
</evidence>
<organism evidence="1 3">
    <name type="scientific">Vibrio campbellii</name>
    <dbReference type="NCBI Taxonomy" id="680"/>
    <lineage>
        <taxon>Bacteria</taxon>
        <taxon>Pseudomonadati</taxon>
        <taxon>Pseudomonadota</taxon>
        <taxon>Gammaproteobacteria</taxon>
        <taxon>Vibrionales</taxon>
        <taxon>Vibrionaceae</taxon>
        <taxon>Vibrio</taxon>
    </lineage>
</organism>
<protein>
    <submittedName>
        <fullName evidence="1">Uncharacterized protein</fullName>
    </submittedName>
</protein>
<gene>
    <name evidence="1" type="ORF">HB761_21995</name>
    <name evidence="2" type="ORF">HB762_24945</name>
</gene>
<evidence type="ECO:0000313" key="3">
    <source>
        <dbReference type="Proteomes" id="UP001058687"/>
    </source>
</evidence>
<dbReference type="Proteomes" id="UP001058687">
    <property type="component" value="Chromosome 2"/>
</dbReference>
<evidence type="ECO:0000313" key="4">
    <source>
        <dbReference type="Proteomes" id="UP001059912"/>
    </source>
</evidence>
<proteinExistence type="predicted"/>
<dbReference type="RefSeq" id="WP_255903017.1">
    <property type="nucleotide sequence ID" value="NZ_CP050465.1"/>
</dbReference>
<evidence type="ECO:0000313" key="1">
    <source>
        <dbReference type="EMBL" id="UTZ29301.1"/>
    </source>
</evidence>
<name>A0AAE9SMW2_9VIBR</name>